<dbReference type="OrthoDB" id="9798158at2"/>
<protein>
    <recommendedName>
        <fullName evidence="3">DUF4258 domain-containing protein</fullName>
    </recommendedName>
</protein>
<dbReference type="AlphaFoldDB" id="A0A5M3W9A5"/>
<organism evidence="1 2">
    <name type="scientific">Acrocarpospora corrugata</name>
    <dbReference type="NCBI Taxonomy" id="35763"/>
    <lineage>
        <taxon>Bacteria</taxon>
        <taxon>Bacillati</taxon>
        <taxon>Actinomycetota</taxon>
        <taxon>Actinomycetes</taxon>
        <taxon>Streptosporangiales</taxon>
        <taxon>Streptosporangiaceae</taxon>
        <taxon>Acrocarpospora</taxon>
    </lineage>
</organism>
<evidence type="ECO:0008006" key="3">
    <source>
        <dbReference type="Google" id="ProtNLM"/>
    </source>
</evidence>
<sequence>MSKPYPIVELPLDWDEANLDHAQRHGVTRDEIEQVVRNEPDVQQSRNRDGEAIPDHYLLVGSTDEGRRVTVVVLYPVTKLRDWGEYELEIARPITAYDTPKGRR</sequence>
<dbReference type="EMBL" id="BLAD01000083">
    <property type="protein sequence ID" value="GES04592.1"/>
    <property type="molecule type" value="Genomic_DNA"/>
</dbReference>
<proteinExistence type="predicted"/>
<dbReference type="Proteomes" id="UP000334990">
    <property type="component" value="Unassembled WGS sequence"/>
</dbReference>
<accession>A0A5M3W9A5</accession>
<evidence type="ECO:0000313" key="1">
    <source>
        <dbReference type="EMBL" id="GES04592.1"/>
    </source>
</evidence>
<dbReference type="RefSeq" id="WP_155340670.1">
    <property type="nucleotide sequence ID" value="NZ_BAAABN010000023.1"/>
</dbReference>
<comment type="caution">
    <text evidence="1">The sequence shown here is derived from an EMBL/GenBank/DDBJ whole genome shotgun (WGS) entry which is preliminary data.</text>
</comment>
<gene>
    <name evidence="1" type="ORF">Acor_66600</name>
</gene>
<keyword evidence="2" id="KW-1185">Reference proteome</keyword>
<reference evidence="1 2" key="1">
    <citation type="submission" date="2019-10" db="EMBL/GenBank/DDBJ databases">
        <title>Whole genome shotgun sequence of Acrocarpospora corrugata NBRC 13972.</title>
        <authorList>
            <person name="Ichikawa N."/>
            <person name="Kimura A."/>
            <person name="Kitahashi Y."/>
            <person name="Komaki H."/>
            <person name="Oguchi A."/>
        </authorList>
    </citation>
    <scope>NUCLEOTIDE SEQUENCE [LARGE SCALE GENOMIC DNA]</scope>
    <source>
        <strain evidence="1 2">NBRC 13972</strain>
    </source>
</reference>
<evidence type="ECO:0000313" key="2">
    <source>
        <dbReference type="Proteomes" id="UP000334990"/>
    </source>
</evidence>
<name>A0A5M3W9A5_9ACTN</name>